<evidence type="ECO:0000256" key="6">
    <source>
        <dbReference type="ARBA" id="ARBA00023033"/>
    </source>
</evidence>
<evidence type="ECO:0000256" key="5">
    <source>
        <dbReference type="ARBA" id="ARBA00023004"/>
    </source>
</evidence>
<dbReference type="AlphaFoldDB" id="A0A502E655"/>
<dbReference type="InterPro" id="IPR001128">
    <property type="entry name" value="Cyt_P450"/>
</dbReference>
<evidence type="ECO:0000256" key="7">
    <source>
        <dbReference type="RuleBase" id="RU000461"/>
    </source>
</evidence>
<keyword evidence="4 7" id="KW-0560">Oxidoreductase</keyword>
<dbReference type="InterPro" id="IPR017972">
    <property type="entry name" value="Cyt_P450_CS"/>
</dbReference>
<dbReference type="RefSeq" id="WP_140694346.1">
    <property type="nucleotide sequence ID" value="NZ_RCZG01000008.1"/>
</dbReference>
<dbReference type="InterPro" id="IPR002397">
    <property type="entry name" value="Cyt_P450_B"/>
</dbReference>
<dbReference type="GO" id="GO:0016705">
    <property type="term" value="F:oxidoreductase activity, acting on paired donors, with incorporation or reduction of molecular oxygen"/>
    <property type="evidence" value="ECO:0007669"/>
    <property type="project" value="InterPro"/>
</dbReference>
<dbReference type="PROSITE" id="PS00086">
    <property type="entry name" value="CYTOCHROME_P450"/>
    <property type="match status" value="1"/>
</dbReference>
<dbReference type="PRINTS" id="PR00359">
    <property type="entry name" value="BP450"/>
</dbReference>
<dbReference type="SUPFAM" id="SSF48264">
    <property type="entry name" value="Cytochrome P450"/>
    <property type="match status" value="1"/>
</dbReference>
<evidence type="ECO:0000256" key="4">
    <source>
        <dbReference type="ARBA" id="ARBA00023002"/>
    </source>
</evidence>
<feature type="transmembrane region" description="Helical" evidence="8">
    <location>
        <begin position="222"/>
        <end position="249"/>
    </location>
</feature>
<dbReference type="Proteomes" id="UP000320095">
    <property type="component" value="Unassembled WGS sequence"/>
</dbReference>
<dbReference type="OrthoDB" id="3599725at2"/>
<keyword evidence="2 7" id="KW-0349">Heme</keyword>
<dbReference type="Gene3D" id="1.10.630.10">
    <property type="entry name" value="Cytochrome P450"/>
    <property type="match status" value="1"/>
</dbReference>
<dbReference type="GO" id="GO:0020037">
    <property type="term" value="F:heme binding"/>
    <property type="evidence" value="ECO:0007669"/>
    <property type="project" value="InterPro"/>
</dbReference>
<gene>
    <name evidence="9" type="ORF">EAH80_19385</name>
</gene>
<dbReference type="GO" id="GO:0005506">
    <property type="term" value="F:iron ion binding"/>
    <property type="evidence" value="ECO:0007669"/>
    <property type="project" value="InterPro"/>
</dbReference>
<keyword evidence="10" id="KW-1185">Reference proteome</keyword>
<evidence type="ECO:0000256" key="8">
    <source>
        <dbReference type="SAM" id="Phobius"/>
    </source>
</evidence>
<evidence type="ECO:0000256" key="2">
    <source>
        <dbReference type="ARBA" id="ARBA00022617"/>
    </source>
</evidence>
<keyword evidence="8" id="KW-0812">Transmembrane</keyword>
<evidence type="ECO:0000313" key="9">
    <source>
        <dbReference type="EMBL" id="TPG32439.1"/>
    </source>
</evidence>
<reference evidence="9 10" key="1">
    <citation type="journal article" date="2019" name="Environ. Microbiol.">
        <title>Species interactions and distinct microbial communities in high Arctic permafrost affected cryosols are associated with the CH4 and CO2 gas fluxes.</title>
        <authorList>
            <person name="Altshuler I."/>
            <person name="Hamel J."/>
            <person name="Turney S."/>
            <person name="Magnuson E."/>
            <person name="Levesque R."/>
            <person name="Greer C."/>
            <person name="Whyte L.G."/>
        </authorList>
    </citation>
    <scope>NUCLEOTIDE SEQUENCE [LARGE SCALE GENOMIC DNA]</scope>
    <source>
        <strain evidence="9 10">S5.20</strain>
    </source>
</reference>
<keyword evidence="3 7" id="KW-0479">Metal-binding</keyword>
<evidence type="ECO:0000256" key="1">
    <source>
        <dbReference type="ARBA" id="ARBA00010617"/>
    </source>
</evidence>
<dbReference type="InterPro" id="IPR036396">
    <property type="entry name" value="Cyt_P450_sf"/>
</dbReference>
<evidence type="ECO:0000313" key="10">
    <source>
        <dbReference type="Proteomes" id="UP000320095"/>
    </source>
</evidence>
<keyword evidence="8" id="KW-1133">Transmembrane helix</keyword>
<organism evidence="9 10">
    <name type="scientific">Mycolicibacterium hodleri</name>
    <dbReference type="NCBI Taxonomy" id="49897"/>
    <lineage>
        <taxon>Bacteria</taxon>
        <taxon>Bacillati</taxon>
        <taxon>Actinomycetota</taxon>
        <taxon>Actinomycetes</taxon>
        <taxon>Mycobacteriales</taxon>
        <taxon>Mycobacteriaceae</taxon>
        <taxon>Mycolicibacterium</taxon>
    </lineage>
</organism>
<keyword evidence="8" id="KW-0472">Membrane</keyword>
<keyword evidence="5 7" id="KW-0408">Iron</keyword>
<accession>A0A502E655</accession>
<dbReference type="PANTHER" id="PTHR46696">
    <property type="entry name" value="P450, PUTATIVE (EUROFUNG)-RELATED"/>
    <property type="match status" value="1"/>
</dbReference>
<name>A0A502E655_9MYCO</name>
<sequence>MTRTCPAIPNQATLPLLDDRSAAWKIIHDAGDVAVSEDGTYFLIGADAVESAAKNTEVFSSEGAFALLGSPFPLVPIAVDPPEHSRYRRVLNKFFSPRSMAEHEDELRRQVDELIDGIMASGPVCDVVSALAVPFPSQVFLTLFGLPLKDRDRLIGWKNAIIELTDTHAVAESTPESLLVAGELLSYLADLIKQRRVAARGVDLLSQLLADRDEGAITDDELMGMCFIFILAGLDTVTSAVGFALSALAQDADLRNKVRSDAAVAAAFMEEILRVESPVPSVPRVTTAAVDVDGVTIPAGATCWLMMGAANRDARRFEDPHLIGERRTGHFAFGRGPHRCLGSHLALLELRLVIEQWLTRIPDFALESPPEVIWPSATHGLRRLEIRIDV</sequence>
<dbReference type="PANTHER" id="PTHR46696:SF6">
    <property type="entry name" value="P450, PUTATIVE (EUROFUNG)-RELATED"/>
    <property type="match status" value="1"/>
</dbReference>
<keyword evidence="6 7" id="KW-0503">Monooxygenase</keyword>
<dbReference type="EMBL" id="RCZG01000008">
    <property type="protein sequence ID" value="TPG32439.1"/>
    <property type="molecule type" value="Genomic_DNA"/>
</dbReference>
<evidence type="ECO:0000256" key="3">
    <source>
        <dbReference type="ARBA" id="ARBA00022723"/>
    </source>
</evidence>
<dbReference type="GO" id="GO:0004497">
    <property type="term" value="F:monooxygenase activity"/>
    <property type="evidence" value="ECO:0007669"/>
    <property type="project" value="UniProtKB-KW"/>
</dbReference>
<proteinExistence type="inferred from homology"/>
<protein>
    <submittedName>
        <fullName evidence="9">Cytochrome P450</fullName>
    </submittedName>
</protein>
<comment type="caution">
    <text evidence="9">The sequence shown here is derived from an EMBL/GenBank/DDBJ whole genome shotgun (WGS) entry which is preliminary data.</text>
</comment>
<dbReference type="PRINTS" id="PR00385">
    <property type="entry name" value="P450"/>
</dbReference>
<comment type="similarity">
    <text evidence="1 7">Belongs to the cytochrome P450 family.</text>
</comment>
<dbReference type="Pfam" id="PF00067">
    <property type="entry name" value="p450"/>
    <property type="match status" value="1"/>
</dbReference>